<evidence type="ECO:0000313" key="3">
    <source>
        <dbReference type="Proteomes" id="UP000238413"/>
    </source>
</evidence>
<proteinExistence type="predicted"/>
<sequence>MVTGVAFSALLILTVAATRVIHRLNAQHAERIALHSYGGPSTESYSSPSTEQKHPGQAVGRPRPGLVTQPTTVRPRRDDRDGGRGRLRPRRRNARR</sequence>
<feature type="compositionally biased region" description="Basic and acidic residues" evidence="1">
    <location>
        <begin position="75"/>
        <end position="84"/>
    </location>
</feature>
<keyword evidence="3" id="KW-1185">Reference proteome</keyword>
<feature type="region of interest" description="Disordered" evidence="1">
    <location>
        <begin position="35"/>
        <end position="96"/>
    </location>
</feature>
<gene>
    <name evidence="2" type="ORF">C4B68_19015</name>
</gene>
<dbReference type="EMBL" id="CP026652">
    <property type="protein sequence ID" value="AVH61278.1"/>
    <property type="molecule type" value="Genomic_DNA"/>
</dbReference>
<reference evidence="2 3" key="1">
    <citation type="submission" date="2018-02" db="EMBL/GenBank/DDBJ databases">
        <title>Complete genome sequence of Streptomyces dengpaensis, the producer of angucyclines.</title>
        <authorList>
            <person name="Yumei L."/>
        </authorList>
    </citation>
    <scope>NUCLEOTIDE SEQUENCE [LARGE SCALE GENOMIC DNA]</scope>
    <source>
        <strain evidence="2 3">XZHG99</strain>
    </source>
</reference>
<evidence type="ECO:0000256" key="1">
    <source>
        <dbReference type="SAM" id="MobiDB-lite"/>
    </source>
</evidence>
<evidence type="ECO:0000313" key="2">
    <source>
        <dbReference type="EMBL" id="AVH61278.1"/>
    </source>
</evidence>
<feature type="compositionally biased region" description="Basic residues" evidence="1">
    <location>
        <begin position="85"/>
        <end position="96"/>
    </location>
</feature>
<feature type="compositionally biased region" description="Low complexity" evidence="1">
    <location>
        <begin position="36"/>
        <end position="50"/>
    </location>
</feature>
<accession>A0ABM6T2Z8</accession>
<name>A0ABM6T2Z8_9ACTN</name>
<evidence type="ECO:0008006" key="4">
    <source>
        <dbReference type="Google" id="ProtNLM"/>
    </source>
</evidence>
<protein>
    <recommendedName>
        <fullName evidence="4">Secreted protein</fullName>
    </recommendedName>
</protein>
<dbReference type="Proteomes" id="UP000238413">
    <property type="component" value="Chromosome"/>
</dbReference>
<organism evidence="2 3">
    <name type="scientific">Streptomyces dengpaensis</name>
    <dbReference type="NCBI Taxonomy" id="2049881"/>
    <lineage>
        <taxon>Bacteria</taxon>
        <taxon>Bacillati</taxon>
        <taxon>Actinomycetota</taxon>
        <taxon>Actinomycetes</taxon>
        <taxon>Kitasatosporales</taxon>
        <taxon>Streptomycetaceae</taxon>
        <taxon>Streptomyces</taxon>
    </lineage>
</organism>